<proteinExistence type="predicted"/>
<accession>A0A921B5V3</accession>
<protein>
    <submittedName>
        <fullName evidence="2">Thioredoxin family protein</fullName>
    </submittedName>
</protein>
<evidence type="ECO:0000313" key="3">
    <source>
        <dbReference type="Proteomes" id="UP000763505"/>
    </source>
</evidence>
<name>A0A921B5V3_9STAP</name>
<dbReference type="SUPFAM" id="SSF52833">
    <property type="entry name" value="Thioredoxin-like"/>
    <property type="match status" value="1"/>
</dbReference>
<feature type="domain" description="Thioredoxin" evidence="1">
    <location>
        <begin position="8"/>
        <end position="98"/>
    </location>
</feature>
<dbReference type="InterPro" id="IPR036249">
    <property type="entry name" value="Thioredoxin-like_sf"/>
</dbReference>
<reference evidence="2" key="1">
    <citation type="journal article" date="2021" name="PeerJ">
        <title>Extensive microbial diversity within the chicken gut microbiome revealed by metagenomics and culture.</title>
        <authorList>
            <person name="Gilroy R."/>
            <person name="Ravi A."/>
            <person name="Getino M."/>
            <person name="Pursley I."/>
            <person name="Horton D.L."/>
            <person name="Alikhan N.F."/>
            <person name="Baker D."/>
            <person name="Gharbi K."/>
            <person name="Hall N."/>
            <person name="Watson M."/>
            <person name="Adriaenssens E.M."/>
            <person name="Foster-Nyarko E."/>
            <person name="Jarju S."/>
            <person name="Secka A."/>
            <person name="Antonio M."/>
            <person name="Oren A."/>
            <person name="Chaudhuri R.R."/>
            <person name="La Ragione R."/>
            <person name="Hildebrand F."/>
            <person name="Pallen M.J."/>
        </authorList>
    </citation>
    <scope>NUCLEOTIDE SEQUENCE</scope>
    <source>
        <strain evidence="2">6019</strain>
    </source>
</reference>
<evidence type="ECO:0000313" key="2">
    <source>
        <dbReference type="EMBL" id="HJE19108.1"/>
    </source>
</evidence>
<gene>
    <name evidence="2" type="ORF">K8V35_01970</name>
</gene>
<evidence type="ECO:0000259" key="1">
    <source>
        <dbReference type="Pfam" id="PF00085"/>
    </source>
</evidence>
<dbReference type="InterPro" id="IPR013766">
    <property type="entry name" value="Thioredoxin_domain"/>
</dbReference>
<dbReference type="AlphaFoldDB" id="A0A921B5V3"/>
<dbReference type="EMBL" id="DYYI01000018">
    <property type="protein sequence ID" value="HJE19108.1"/>
    <property type="molecule type" value="Genomic_DNA"/>
</dbReference>
<comment type="caution">
    <text evidence="2">The sequence shown here is derived from an EMBL/GenBank/DDBJ whole genome shotgun (WGS) entry which is preliminary data.</text>
</comment>
<reference evidence="2" key="2">
    <citation type="submission" date="2021-09" db="EMBL/GenBank/DDBJ databases">
        <authorList>
            <person name="Gilroy R."/>
        </authorList>
    </citation>
    <scope>NUCLEOTIDE SEQUENCE</scope>
    <source>
        <strain evidence="2">6019</strain>
    </source>
</reference>
<dbReference type="CDD" id="cd02947">
    <property type="entry name" value="TRX_family"/>
    <property type="match status" value="1"/>
</dbReference>
<dbReference type="Gene3D" id="3.40.30.10">
    <property type="entry name" value="Glutaredoxin"/>
    <property type="match status" value="1"/>
</dbReference>
<sequence length="108" mass="12772">MKNELSTTEISSIIQSKSRVIIFGFAPICMTCEISHRMLKIVQETLKFKFYSIDLNYHQEWVQQEQLMSVPVLLLIEDGKIIDRIYAFRDVSYLFEKLENFTVDEQKS</sequence>
<dbReference type="Pfam" id="PF00085">
    <property type="entry name" value="Thioredoxin"/>
    <property type="match status" value="1"/>
</dbReference>
<dbReference type="Proteomes" id="UP000763505">
    <property type="component" value="Unassembled WGS sequence"/>
</dbReference>
<organism evidence="2 3">
    <name type="scientific">Aliicoccus persicus</name>
    <dbReference type="NCBI Taxonomy" id="930138"/>
    <lineage>
        <taxon>Bacteria</taxon>
        <taxon>Bacillati</taxon>
        <taxon>Bacillota</taxon>
        <taxon>Bacilli</taxon>
        <taxon>Bacillales</taxon>
        <taxon>Staphylococcaceae</taxon>
        <taxon>Aliicoccus</taxon>
    </lineage>
</organism>